<keyword evidence="2" id="KW-1185">Reference proteome</keyword>
<dbReference type="EMBL" id="JAMYXC010000235">
    <property type="protein sequence ID" value="MCP1169853.1"/>
    <property type="molecule type" value="Genomic_DNA"/>
</dbReference>
<dbReference type="RefSeq" id="WP_253333847.1">
    <property type="nucleotide sequence ID" value="NZ_JAMYXC010000235.1"/>
</dbReference>
<proteinExistence type="predicted"/>
<accession>A0A9X2FYJ9</accession>
<protein>
    <submittedName>
        <fullName evidence="1">RES family NAD+ phosphorylase</fullName>
    </submittedName>
</protein>
<gene>
    <name evidence="1" type="ORF">NHG85_15160</name>
</gene>
<evidence type="ECO:0000313" key="1">
    <source>
        <dbReference type="EMBL" id="MCP1169853.1"/>
    </source>
</evidence>
<sequence length="216" mass="23160">MPKFPEPPSVADLQSLGPECRIAPAGFTLGRIFMRGGPHPADWSGFRHWGPTQSRFDHHELSASGTPCDQTRGIQYSAGPDGAGALATCAAEVFQLTRVINRKAGAPWFCVFGTVRSLSLLDLTGRWPTRAGASAAIATGPRARARRWSVAIYDAYPTIDGLIYRSSMAGDAEVVALFERAGAAMPLRPDFHRALDDPALQRPLLDAAAAIGYDLV</sequence>
<name>A0A9X2FYJ9_9RHOB</name>
<reference evidence="1" key="1">
    <citation type="submission" date="2022-06" db="EMBL/GenBank/DDBJ databases">
        <title>Limimaricola sediminis sp. nov., isolated from an intertidal sediment.</title>
        <authorList>
            <person name="Shao X."/>
        </authorList>
    </citation>
    <scope>NUCLEOTIDE SEQUENCE</scope>
    <source>
        <strain evidence="1">ASW11-118</strain>
    </source>
</reference>
<dbReference type="AlphaFoldDB" id="A0A9X2FYJ9"/>
<organism evidence="1 2">
    <name type="scientific">Limimaricola litoreus</name>
    <dbReference type="NCBI Taxonomy" id="2955316"/>
    <lineage>
        <taxon>Bacteria</taxon>
        <taxon>Pseudomonadati</taxon>
        <taxon>Pseudomonadota</taxon>
        <taxon>Alphaproteobacteria</taxon>
        <taxon>Rhodobacterales</taxon>
        <taxon>Paracoccaceae</taxon>
        <taxon>Limimaricola</taxon>
    </lineage>
</organism>
<dbReference type="Proteomes" id="UP001139477">
    <property type="component" value="Unassembled WGS sequence"/>
</dbReference>
<comment type="caution">
    <text evidence="1">The sequence shown here is derived from an EMBL/GenBank/DDBJ whole genome shotgun (WGS) entry which is preliminary data.</text>
</comment>
<evidence type="ECO:0000313" key="2">
    <source>
        <dbReference type="Proteomes" id="UP001139477"/>
    </source>
</evidence>